<gene>
    <name evidence="1" type="ORF">S01H1_70752</name>
</gene>
<sequence>MVPTAFVYPIPADFPDVQAAPLLCAGVIGYRSLRLSEVL</sequence>
<name>X0YGT1_9ZZZZ</name>
<dbReference type="Gene3D" id="3.90.180.10">
    <property type="entry name" value="Medium-chain alcohol dehydrogenases, catalytic domain"/>
    <property type="match status" value="1"/>
</dbReference>
<reference evidence="1" key="1">
    <citation type="journal article" date="2014" name="Front. Microbiol.">
        <title>High frequency of phylogenetically diverse reductive dehalogenase-homologous genes in deep subseafloor sedimentary metagenomes.</title>
        <authorList>
            <person name="Kawai M."/>
            <person name="Futagami T."/>
            <person name="Toyoda A."/>
            <person name="Takaki Y."/>
            <person name="Nishi S."/>
            <person name="Hori S."/>
            <person name="Arai W."/>
            <person name="Tsubouchi T."/>
            <person name="Morono Y."/>
            <person name="Uchiyama I."/>
            <person name="Ito T."/>
            <person name="Fujiyama A."/>
            <person name="Inagaki F."/>
            <person name="Takami H."/>
        </authorList>
    </citation>
    <scope>NUCLEOTIDE SEQUENCE</scope>
    <source>
        <strain evidence="1">Expedition CK06-06</strain>
    </source>
</reference>
<dbReference type="InterPro" id="IPR011032">
    <property type="entry name" value="GroES-like_sf"/>
</dbReference>
<feature type="non-terminal residue" evidence="1">
    <location>
        <position position="39"/>
    </location>
</feature>
<dbReference type="EMBL" id="BARS01047068">
    <property type="protein sequence ID" value="GAG36006.1"/>
    <property type="molecule type" value="Genomic_DNA"/>
</dbReference>
<dbReference type="SUPFAM" id="SSF50129">
    <property type="entry name" value="GroES-like"/>
    <property type="match status" value="1"/>
</dbReference>
<evidence type="ECO:0000313" key="1">
    <source>
        <dbReference type="EMBL" id="GAG36006.1"/>
    </source>
</evidence>
<proteinExistence type="predicted"/>
<organism evidence="1">
    <name type="scientific">marine sediment metagenome</name>
    <dbReference type="NCBI Taxonomy" id="412755"/>
    <lineage>
        <taxon>unclassified sequences</taxon>
        <taxon>metagenomes</taxon>
        <taxon>ecological metagenomes</taxon>
    </lineage>
</organism>
<protein>
    <submittedName>
        <fullName evidence="1">Uncharacterized protein</fullName>
    </submittedName>
</protein>
<comment type="caution">
    <text evidence="1">The sequence shown here is derived from an EMBL/GenBank/DDBJ whole genome shotgun (WGS) entry which is preliminary data.</text>
</comment>
<accession>X0YGT1</accession>
<dbReference type="AlphaFoldDB" id="X0YGT1"/>